<dbReference type="RefSeq" id="WP_141612345.1">
    <property type="nucleotide sequence ID" value="NZ_VIGC02000044.1"/>
</dbReference>
<organism evidence="5 6">
    <name type="scientific">Litorilinea aerophila</name>
    <dbReference type="NCBI Taxonomy" id="1204385"/>
    <lineage>
        <taxon>Bacteria</taxon>
        <taxon>Bacillati</taxon>
        <taxon>Chloroflexota</taxon>
        <taxon>Caldilineae</taxon>
        <taxon>Caldilineales</taxon>
        <taxon>Caldilineaceae</taxon>
        <taxon>Litorilinea</taxon>
    </lineage>
</organism>
<dbReference type="InterPro" id="IPR002220">
    <property type="entry name" value="DapA-like"/>
</dbReference>
<dbReference type="Proteomes" id="UP000317371">
    <property type="component" value="Unassembled WGS sequence"/>
</dbReference>
<dbReference type="GO" id="GO:0008840">
    <property type="term" value="F:4-hydroxy-tetrahydrodipicolinate synthase activity"/>
    <property type="evidence" value="ECO:0007669"/>
    <property type="project" value="TreeGrafter"/>
</dbReference>
<evidence type="ECO:0000313" key="6">
    <source>
        <dbReference type="Proteomes" id="UP000317371"/>
    </source>
</evidence>
<dbReference type="CDD" id="cd00408">
    <property type="entry name" value="DHDPS-like"/>
    <property type="match status" value="1"/>
</dbReference>
<dbReference type="Gene3D" id="3.20.20.70">
    <property type="entry name" value="Aldolase class I"/>
    <property type="match status" value="1"/>
</dbReference>
<evidence type="ECO:0000256" key="1">
    <source>
        <dbReference type="ARBA" id="ARBA00007592"/>
    </source>
</evidence>
<dbReference type="OrthoDB" id="9782828at2"/>
<dbReference type="PANTHER" id="PTHR12128:SF66">
    <property type="entry name" value="4-HYDROXY-2-OXOGLUTARATE ALDOLASE, MITOCHONDRIAL"/>
    <property type="match status" value="1"/>
</dbReference>
<dbReference type="SMART" id="SM01130">
    <property type="entry name" value="DHDPS"/>
    <property type="match status" value="1"/>
</dbReference>
<evidence type="ECO:0000313" key="5">
    <source>
        <dbReference type="EMBL" id="TQE93247.1"/>
    </source>
</evidence>
<comment type="caution">
    <text evidence="5">The sequence shown here is derived from an EMBL/GenBank/DDBJ whole genome shotgun (WGS) entry which is preliminary data.</text>
</comment>
<dbReference type="PIRSF" id="PIRSF001365">
    <property type="entry name" value="DHDPS"/>
    <property type="match status" value="1"/>
</dbReference>
<evidence type="ECO:0000256" key="3">
    <source>
        <dbReference type="PIRNR" id="PIRNR001365"/>
    </source>
</evidence>
<name>A0A540V8Z2_9CHLR</name>
<gene>
    <name evidence="5" type="ORF">FKZ61_22095</name>
</gene>
<dbReference type="InterPro" id="IPR013785">
    <property type="entry name" value="Aldolase_TIM"/>
</dbReference>
<evidence type="ECO:0000256" key="4">
    <source>
        <dbReference type="PIRSR" id="PIRSR001365-2"/>
    </source>
</evidence>
<proteinExistence type="inferred from homology"/>
<keyword evidence="2 3" id="KW-0456">Lyase</keyword>
<dbReference type="PANTHER" id="PTHR12128">
    <property type="entry name" value="DIHYDRODIPICOLINATE SYNTHASE"/>
    <property type="match status" value="1"/>
</dbReference>
<keyword evidence="6" id="KW-1185">Reference proteome</keyword>
<dbReference type="SUPFAM" id="SSF51569">
    <property type="entry name" value="Aldolase"/>
    <property type="match status" value="1"/>
</dbReference>
<dbReference type="EMBL" id="VIGC01000044">
    <property type="protein sequence ID" value="TQE93247.1"/>
    <property type="molecule type" value="Genomic_DNA"/>
</dbReference>
<dbReference type="Pfam" id="PF00701">
    <property type="entry name" value="DHDPS"/>
    <property type="match status" value="1"/>
</dbReference>
<dbReference type="InParanoid" id="A0A540V8Z2"/>
<dbReference type="GO" id="GO:0005829">
    <property type="term" value="C:cytosol"/>
    <property type="evidence" value="ECO:0007669"/>
    <property type="project" value="TreeGrafter"/>
</dbReference>
<feature type="binding site" evidence="4">
    <location>
        <position position="210"/>
    </location>
    <ligand>
        <name>pyruvate</name>
        <dbReference type="ChEBI" id="CHEBI:15361"/>
    </ligand>
</feature>
<protein>
    <submittedName>
        <fullName evidence="5">Dihydrodipicolinate synthase family protein</fullName>
    </submittedName>
</protein>
<dbReference type="AlphaFoldDB" id="A0A540V8Z2"/>
<reference evidence="5 6" key="1">
    <citation type="submission" date="2019-06" db="EMBL/GenBank/DDBJ databases">
        <title>Genome sequence of Litorilinea aerophila BAA-2444.</title>
        <authorList>
            <person name="Maclea K.S."/>
            <person name="Maurais E.G."/>
            <person name="Iannazzi L.C."/>
        </authorList>
    </citation>
    <scope>NUCLEOTIDE SEQUENCE [LARGE SCALE GENOMIC DNA]</scope>
    <source>
        <strain evidence="5 6">ATCC BAA-2444</strain>
    </source>
</reference>
<sequence length="304" mass="33909">MAKARFEHMKGVFGLLPTPYDENLEIHTPDLRAAADFCCRSGQHGIVWPVMVGEFYLLGEEERIRNLDAILEEVNGRLPVIFGCSGVSIPQVVLFARAAQKAGADAVIAMAPARTNAAMAMDMYRRIAQVFDGPIVVQNHHEYAPLTGEQIASLVEEIPQIQYIKEERMPGPKHIAEVARLVGDRVKTIFGGAAGKFLPDEYRRGANGCMPACEIADLLAKVMELLWAGKEEEARELHRRLLPLIILENHPFMRYILKRRGVFTSTVERVPAGPRALDADDRREISILLKAIEQDIDAYPFGPE</sequence>
<evidence type="ECO:0000256" key="2">
    <source>
        <dbReference type="ARBA" id="ARBA00023239"/>
    </source>
</evidence>
<accession>A0A540V8Z2</accession>
<comment type="similarity">
    <text evidence="1 3">Belongs to the DapA family.</text>
</comment>